<evidence type="ECO:0000256" key="7">
    <source>
        <dbReference type="ARBA" id="ARBA00022553"/>
    </source>
</evidence>
<dbReference type="CDD" id="cd01437">
    <property type="entry name" value="parp_like"/>
    <property type="match status" value="1"/>
</dbReference>
<dbReference type="PROSITE" id="PS51059">
    <property type="entry name" value="PARP_CATALYTIC"/>
    <property type="match status" value="1"/>
</dbReference>
<dbReference type="GO" id="GO:0005737">
    <property type="term" value="C:cytoplasm"/>
    <property type="evidence" value="ECO:0007669"/>
    <property type="project" value="UniProtKB-SubCell"/>
</dbReference>
<dbReference type="Pfam" id="PF00644">
    <property type="entry name" value="PARP"/>
    <property type="match status" value="1"/>
</dbReference>
<feature type="domain" description="PARP alpha-helical" evidence="21">
    <location>
        <begin position="186"/>
        <end position="314"/>
    </location>
</feature>
<dbReference type="InterPro" id="IPR012317">
    <property type="entry name" value="Poly(ADP-ribose)pol_cat_dom"/>
</dbReference>
<evidence type="ECO:0000313" key="23">
    <source>
        <dbReference type="Ensembl" id="ENSNVIP00000027367.1"/>
    </source>
</evidence>
<dbReference type="SMART" id="SM00609">
    <property type="entry name" value="VIT"/>
    <property type="match status" value="1"/>
</dbReference>
<evidence type="ECO:0000256" key="6">
    <source>
        <dbReference type="ARBA" id="ARBA00022490"/>
    </source>
</evidence>
<feature type="domain" description="PARP catalytic" evidence="20">
    <location>
        <begin position="313"/>
        <end position="517"/>
    </location>
</feature>
<evidence type="ECO:0000256" key="2">
    <source>
        <dbReference type="ARBA" id="ARBA00000459"/>
    </source>
</evidence>
<dbReference type="Gene3D" id="3.40.50.410">
    <property type="entry name" value="von Willebrand factor, type A domain"/>
    <property type="match status" value="1"/>
</dbReference>
<keyword evidence="7" id="KW-0597">Phosphoprotein</keyword>
<dbReference type="Pfam" id="PF13768">
    <property type="entry name" value="VWA_3"/>
    <property type="match status" value="1"/>
</dbReference>
<evidence type="ECO:0000256" key="14">
    <source>
        <dbReference type="ARBA" id="ARBA00024347"/>
    </source>
</evidence>
<keyword evidence="10" id="KW-0548">Nucleotidyltransferase</keyword>
<name>A0A8C7BWI5_NEOVI</name>
<dbReference type="PROSITE" id="PS50172">
    <property type="entry name" value="BRCT"/>
    <property type="match status" value="1"/>
</dbReference>
<dbReference type="InterPro" id="IPR031273">
    <property type="entry name" value="PARP4"/>
</dbReference>
<dbReference type="FunFam" id="3.40.50.410:FF:000083">
    <property type="entry name" value="Poly [ADP-ribose] polymerase"/>
    <property type="match status" value="1"/>
</dbReference>
<dbReference type="FunFam" id="3.40.50.10190:FF:000065">
    <property type="entry name" value="Poly [ADP-ribose] polymerase"/>
    <property type="match status" value="1"/>
</dbReference>
<dbReference type="InterPro" id="IPR058905">
    <property type="entry name" value="WGR-like_PARP4"/>
</dbReference>
<keyword evidence="9 17" id="KW-0808">Transferase</keyword>
<evidence type="ECO:0000256" key="9">
    <source>
        <dbReference type="ARBA" id="ARBA00022679"/>
    </source>
</evidence>
<keyword evidence="5" id="KW-0488">Methylation</keyword>
<feature type="domain" description="VWFA" evidence="19">
    <location>
        <begin position="785"/>
        <end position="955"/>
    </location>
</feature>
<dbReference type="Proteomes" id="UP000694425">
    <property type="component" value="Unplaced"/>
</dbReference>
<evidence type="ECO:0000259" key="18">
    <source>
        <dbReference type="PROSITE" id="PS50172"/>
    </source>
</evidence>
<dbReference type="Gene3D" id="3.90.228.10">
    <property type="match status" value="1"/>
</dbReference>
<dbReference type="GeneTree" id="ENSGT00940000160555"/>
<dbReference type="Gene3D" id="1.20.142.10">
    <property type="entry name" value="Poly(ADP-ribose) polymerase, regulatory domain"/>
    <property type="match status" value="1"/>
</dbReference>
<evidence type="ECO:0000259" key="19">
    <source>
        <dbReference type="PROSITE" id="PS50234"/>
    </source>
</evidence>
<organism evidence="23 24">
    <name type="scientific">Neovison vison</name>
    <name type="common">American mink</name>
    <name type="synonym">Mustela vison</name>
    <dbReference type="NCBI Taxonomy" id="452646"/>
    <lineage>
        <taxon>Eukaryota</taxon>
        <taxon>Metazoa</taxon>
        <taxon>Chordata</taxon>
        <taxon>Craniata</taxon>
        <taxon>Vertebrata</taxon>
        <taxon>Euteleostomi</taxon>
        <taxon>Mammalia</taxon>
        <taxon>Eutheria</taxon>
        <taxon>Laurasiatheria</taxon>
        <taxon>Carnivora</taxon>
        <taxon>Caniformia</taxon>
        <taxon>Musteloidea</taxon>
        <taxon>Mustelidae</taxon>
        <taxon>Mustelinae</taxon>
        <taxon>Neogale</taxon>
    </lineage>
</organism>
<evidence type="ECO:0000313" key="24">
    <source>
        <dbReference type="Proteomes" id="UP000694425"/>
    </source>
</evidence>
<keyword evidence="13" id="KW-0687">Ribonucleoprotein</keyword>
<dbReference type="SUPFAM" id="SSF52113">
    <property type="entry name" value="BRCT domain"/>
    <property type="match status" value="1"/>
</dbReference>
<dbReference type="Gene3D" id="3.40.50.10190">
    <property type="entry name" value="BRCT domain"/>
    <property type="match status" value="1"/>
</dbReference>
<evidence type="ECO:0000256" key="3">
    <source>
        <dbReference type="ARBA" id="ARBA00004123"/>
    </source>
</evidence>
<dbReference type="GO" id="GO:0003950">
    <property type="term" value="F:NAD+ poly-ADP-ribosyltransferase activity"/>
    <property type="evidence" value="ECO:0007669"/>
    <property type="project" value="UniProtKB-UniRule"/>
</dbReference>
<comment type="catalytic activity">
    <reaction evidence="2">
        <text>L-glutamyl-[protein] + NAD(+) = 5-O-(ADP-D-ribosyl)-L-glutamyl-[protein] + nicotinamide</text>
        <dbReference type="Rhea" id="RHEA:58224"/>
        <dbReference type="Rhea" id="RHEA-COMP:10208"/>
        <dbReference type="Rhea" id="RHEA-COMP:15089"/>
        <dbReference type="ChEBI" id="CHEBI:17154"/>
        <dbReference type="ChEBI" id="CHEBI:29973"/>
        <dbReference type="ChEBI" id="CHEBI:57540"/>
        <dbReference type="ChEBI" id="CHEBI:142540"/>
    </reaction>
</comment>
<evidence type="ECO:0000256" key="15">
    <source>
        <dbReference type="ARBA" id="ARBA00055359"/>
    </source>
</evidence>
<dbReference type="PROSITE" id="PS50234">
    <property type="entry name" value="VWFA"/>
    <property type="match status" value="1"/>
</dbReference>
<dbReference type="InterPro" id="IPR036420">
    <property type="entry name" value="BRCT_dom_sf"/>
</dbReference>
<accession>A0A8C7BWI5</accession>
<dbReference type="InterPro" id="IPR058904">
    <property type="entry name" value="PARP4_MVP-ID"/>
</dbReference>
<dbReference type="InterPro" id="IPR002035">
    <property type="entry name" value="VWF_A"/>
</dbReference>
<dbReference type="SUPFAM" id="SSF56399">
    <property type="entry name" value="ADP-ribosylation"/>
    <property type="match status" value="1"/>
</dbReference>
<evidence type="ECO:0000256" key="10">
    <source>
        <dbReference type="ARBA" id="ARBA00022695"/>
    </source>
</evidence>
<protein>
    <recommendedName>
        <fullName evidence="17">Poly [ADP-ribose] polymerase</fullName>
        <shortName evidence="17">PARP</shortName>
        <ecNumber evidence="17">2.4.2.-</ecNumber>
    </recommendedName>
</protein>
<feature type="domain" description="BRCT" evidence="18">
    <location>
        <begin position="1"/>
        <end position="94"/>
    </location>
</feature>
<evidence type="ECO:0000256" key="4">
    <source>
        <dbReference type="ARBA" id="ARBA00004496"/>
    </source>
</evidence>
<feature type="domain" description="VIT" evidence="22">
    <location>
        <begin position="551"/>
        <end position="679"/>
    </location>
</feature>
<dbReference type="Pfam" id="PF26156">
    <property type="entry name" value="PARP4_MVP-ID"/>
    <property type="match status" value="1"/>
</dbReference>
<keyword evidence="12" id="KW-0539">Nucleus</keyword>
<dbReference type="SUPFAM" id="SSF47587">
    <property type="entry name" value="Domain of poly(ADP-ribose) polymerase"/>
    <property type="match status" value="1"/>
</dbReference>
<dbReference type="EC" id="2.4.2.-" evidence="17"/>
<evidence type="ECO:0000256" key="11">
    <source>
        <dbReference type="ARBA" id="ARBA00023027"/>
    </source>
</evidence>
<comment type="function">
    <text evidence="15">Mono-ADP-ribosyltransferase that mediates mono-ADP-ribosylation of target proteins.</text>
</comment>
<evidence type="ECO:0000256" key="16">
    <source>
        <dbReference type="ARBA" id="ARBA00063924"/>
    </source>
</evidence>
<dbReference type="InterPro" id="IPR013694">
    <property type="entry name" value="VIT"/>
</dbReference>
<dbReference type="PROSITE" id="PS51060">
    <property type="entry name" value="PARP_ALPHA_HD"/>
    <property type="match status" value="1"/>
</dbReference>
<dbReference type="GO" id="GO:0016779">
    <property type="term" value="F:nucleotidyltransferase activity"/>
    <property type="evidence" value="ECO:0007669"/>
    <property type="project" value="UniProtKB-KW"/>
</dbReference>
<keyword evidence="11 17" id="KW-0520">NAD</keyword>
<dbReference type="Pfam" id="PF08487">
    <property type="entry name" value="VIT"/>
    <property type="match status" value="1"/>
</dbReference>
<dbReference type="InterPro" id="IPR001357">
    <property type="entry name" value="BRCT_dom"/>
</dbReference>
<evidence type="ECO:0000259" key="22">
    <source>
        <dbReference type="PROSITE" id="PS51468"/>
    </source>
</evidence>
<dbReference type="SUPFAM" id="SSF53300">
    <property type="entry name" value="vWA-like"/>
    <property type="match status" value="1"/>
</dbReference>
<dbReference type="Pfam" id="PF26166">
    <property type="entry name" value="WGR-like_PARP4"/>
    <property type="match status" value="1"/>
</dbReference>
<comment type="subcellular location">
    <subcellularLocation>
        <location evidence="4">Cytoplasm</location>
    </subcellularLocation>
    <subcellularLocation>
        <location evidence="3">Nucleus</location>
    </subcellularLocation>
</comment>
<dbReference type="Pfam" id="PF00533">
    <property type="entry name" value="BRCT"/>
    <property type="match status" value="1"/>
</dbReference>
<comment type="subunit">
    <text evidence="16">Component of the vault ribonucleoprotein particle, at least composed of MVP, PARP4 and one or more vault RNAs (vRNAs). Interacts with TEP1.</text>
</comment>
<evidence type="ECO:0000256" key="13">
    <source>
        <dbReference type="ARBA" id="ARBA00023274"/>
    </source>
</evidence>
<evidence type="ECO:0000256" key="8">
    <source>
        <dbReference type="ARBA" id="ARBA00022676"/>
    </source>
</evidence>
<dbReference type="InterPro" id="IPR036465">
    <property type="entry name" value="vWFA_dom_sf"/>
</dbReference>
<comment type="similarity">
    <text evidence="14">Belongs to the ARTD/PARP family.</text>
</comment>
<dbReference type="PANTHER" id="PTHR46530:SF1">
    <property type="entry name" value="PROTEIN MONO-ADP-RIBOSYLTRANSFERASE PARP4"/>
    <property type="match status" value="1"/>
</dbReference>
<dbReference type="SMART" id="SM00292">
    <property type="entry name" value="BRCT"/>
    <property type="match status" value="1"/>
</dbReference>
<dbReference type="GO" id="GO:0005634">
    <property type="term" value="C:nucleus"/>
    <property type="evidence" value="ECO:0007669"/>
    <property type="project" value="UniProtKB-SubCell"/>
</dbReference>
<evidence type="ECO:0000256" key="5">
    <source>
        <dbReference type="ARBA" id="ARBA00022481"/>
    </source>
</evidence>
<evidence type="ECO:0000256" key="17">
    <source>
        <dbReference type="RuleBase" id="RU362114"/>
    </source>
</evidence>
<proteinExistence type="inferred from homology"/>
<dbReference type="InterPro" id="IPR036616">
    <property type="entry name" value="Poly(ADP-ribose)pol_reg_dom_sf"/>
</dbReference>
<keyword evidence="8 17" id="KW-0328">Glycosyltransferase</keyword>
<reference evidence="23" key="1">
    <citation type="submission" date="2025-08" db="UniProtKB">
        <authorList>
            <consortium name="Ensembl"/>
        </authorList>
    </citation>
    <scope>IDENTIFICATION</scope>
</reference>
<keyword evidence="6" id="KW-0963">Cytoplasm</keyword>
<dbReference type="InterPro" id="IPR004102">
    <property type="entry name" value="Poly(ADP-ribose)pol_reg_dom"/>
</dbReference>
<dbReference type="PANTHER" id="PTHR46530">
    <property type="entry name" value="PROTEIN MONO-ADP-RIBOSYLTRANSFERASE PARP4"/>
    <property type="match status" value="1"/>
</dbReference>
<sequence length="1370" mass="155128">MTVRIFANFNFCLKVKHLARQQKKKLQNDIKENGGNFSFVLNPQCTHIILDNADVLSQYQLKSIQKNHIHIINPDFIWDSIKERRLLDIMNYDPNKALAITPPPCQKASSSGNFRFCKENVEIPHFPQDFEVAKYNTLEKVRTRKFSVKKTSADASEYYENYIEELKKQGFLLREHFTPEATQLASEKLQALLLEEVINSSILSKEVSDLVEMVWAEALGHLEHLLLKPVNRISLNDVSKAEGVLLLVKAALKNGETEEQLQKMMTEFYRLIPHKGTTTEKVNLRLLAKKEDLCQLIRDMVNVCETNLFKPNPPSLAKYQALRCKIEHVEQNTEEFFRVKEEVLQNNYSKGPVDILQIFRVGKVNETTEFLNKFGNVKSLLHGSPVQSFVGILSRGLLLPKVVEDRGTKRTDIGNLGSGIYFSDSISTSTKYSHSGETDGTRLLVVCDVALGKCMDLNKKDFSLSEAPPGYDSVHGVRATATVTTDFEDDEFVVYKTNQIKMKYIIKFCIFGDEIKDFHPCNTTELEEYRPEFSNFSNVEDYQLADTKPSSNFNSGLQDVSGNSVPLEDVHIKGKIIDFVAQVIVFQTYTNQSSVPIEARYIFPLDEKAAVCGFEAFINGKHIVGEVKEKGAAHHEYREAITQGHGAYLMDQDAPDVFTVSVGNLPPKAKVLIKVTYITELSIQGNRAVFFMPAAVAPWQQDKVLNENIQVRIGPKTLQNCKAVISTVEGSSLDIDGFSLHVGLSDAYLPRMWVEKHPEKESEACMLVFQPDLSITVPDLAENSEVIICLDCSNSMEGATFLQAKQIALYALSLMGKKQKINIVKFGTGYKELFSYPKSITSNNMPTEFIMSATPTMGNTDFWKTLRYLNLLYPSQGFRSILLISDGHLQNESLTLQLVKRNVQHTRLFSCGIGSTANRHILRTLSQYGAGVFEYFNSKSKHSWKKQIEDQMARLHSPSCHSVSIKWQQLSTDAPEPLQAPAQVQSLFHNERLLVYGFIPHCTQATLCALIQEKEFSTIVSTSELQKTTGTMIHKLTARALIRDYEDGILHENETNHEMKKQILKSLIIKLSKENCLITQFTSFVAVEKRDGKELPSPNIPNIWELIAKEDVDFLPYMSWQEEQPDTIHSLSCSPLYFQNSAVPFSTSYKPPADLFANTELEASFCTALSAVTSLSPSSNGSFSETENNGTPEFLANYFLQEVTISEKKKEKKKKKEVTISDITGSDFTASFQAQKDEQSWMNIVPWTELFSLQTEDGFWKLTPELGFILNLNTIILNSFLEQKGIRSLGIKGRECLLELIATFLVLQFLRTKLEQKGIVFKSLMKLDDASISRYSFNYSIKQFTYISDHFLIKICKKQHGIVRTKRIYS</sequence>
<dbReference type="SMART" id="SM00327">
    <property type="entry name" value="VWA"/>
    <property type="match status" value="1"/>
</dbReference>
<evidence type="ECO:0000259" key="21">
    <source>
        <dbReference type="PROSITE" id="PS51060"/>
    </source>
</evidence>
<evidence type="ECO:0000256" key="1">
    <source>
        <dbReference type="ARBA" id="ARBA00000438"/>
    </source>
</evidence>
<evidence type="ECO:0000259" key="20">
    <source>
        <dbReference type="PROSITE" id="PS51059"/>
    </source>
</evidence>
<evidence type="ECO:0000256" key="12">
    <source>
        <dbReference type="ARBA" id="ARBA00023242"/>
    </source>
</evidence>
<dbReference type="GO" id="GO:0005819">
    <property type="term" value="C:spindle"/>
    <property type="evidence" value="ECO:0007669"/>
    <property type="project" value="UniProtKB-ARBA"/>
</dbReference>
<comment type="catalytic activity">
    <reaction evidence="1">
        <text>L-aspartyl-[protein] + NAD(+) = 4-O-(ADP-D-ribosyl)-L-aspartyl-[protein] + nicotinamide</text>
        <dbReference type="Rhea" id="RHEA:54424"/>
        <dbReference type="Rhea" id="RHEA-COMP:9867"/>
        <dbReference type="Rhea" id="RHEA-COMP:13832"/>
        <dbReference type="ChEBI" id="CHEBI:17154"/>
        <dbReference type="ChEBI" id="CHEBI:29961"/>
        <dbReference type="ChEBI" id="CHEBI:57540"/>
        <dbReference type="ChEBI" id="CHEBI:138102"/>
    </reaction>
</comment>
<dbReference type="PROSITE" id="PS51468">
    <property type="entry name" value="VIT"/>
    <property type="match status" value="1"/>
</dbReference>
<keyword evidence="24" id="KW-1185">Reference proteome</keyword>
<reference evidence="23" key="2">
    <citation type="submission" date="2025-09" db="UniProtKB">
        <authorList>
            <consortium name="Ensembl"/>
        </authorList>
    </citation>
    <scope>IDENTIFICATION</scope>
</reference>
<dbReference type="FunFam" id="3.90.228.10:FF:000013">
    <property type="entry name" value="Poly [ADP-ribose] polymerase"/>
    <property type="match status" value="1"/>
</dbReference>
<dbReference type="Ensembl" id="ENSNVIT00000031751.1">
    <property type="protein sequence ID" value="ENSNVIP00000027367.1"/>
    <property type="gene ID" value="ENSNVIG00000020476.1"/>
</dbReference>
<dbReference type="GO" id="GO:1990904">
    <property type="term" value="C:ribonucleoprotein complex"/>
    <property type="evidence" value="ECO:0007669"/>
    <property type="project" value="UniProtKB-KW"/>
</dbReference>